<evidence type="ECO:0000313" key="2">
    <source>
        <dbReference type="Proteomes" id="UP001066276"/>
    </source>
</evidence>
<accession>A0AAV7S004</accession>
<reference evidence="1" key="1">
    <citation type="journal article" date="2022" name="bioRxiv">
        <title>Sequencing and chromosome-scale assembly of the giantPleurodeles waltlgenome.</title>
        <authorList>
            <person name="Brown T."/>
            <person name="Elewa A."/>
            <person name="Iarovenko S."/>
            <person name="Subramanian E."/>
            <person name="Araus A.J."/>
            <person name="Petzold A."/>
            <person name="Susuki M."/>
            <person name="Suzuki K.-i.T."/>
            <person name="Hayashi T."/>
            <person name="Toyoda A."/>
            <person name="Oliveira C."/>
            <person name="Osipova E."/>
            <person name="Leigh N.D."/>
            <person name="Simon A."/>
            <person name="Yun M.H."/>
        </authorList>
    </citation>
    <scope>NUCLEOTIDE SEQUENCE</scope>
    <source>
        <strain evidence="1">20211129_DDA</strain>
        <tissue evidence="1">Liver</tissue>
    </source>
</reference>
<dbReference type="Proteomes" id="UP001066276">
    <property type="component" value="Chromosome 5"/>
</dbReference>
<protein>
    <submittedName>
        <fullName evidence="1">Uncharacterized protein</fullName>
    </submittedName>
</protein>
<dbReference type="AlphaFoldDB" id="A0AAV7S004"/>
<evidence type="ECO:0000313" key="1">
    <source>
        <dbReference type="EMBL" id="KAJ1157493.1"/>
    </source>
</evidence>
<organism evidence="1 2">
    <name type="scientific">Pleurodeles waltl</name>
    <name type="common">Iberian ribbed newt</name>
    <dbReference type="NCBI Taxonomy" id="8319"/>
    <lineage>
        <taxon>Eukaryota</taxon>
        <taxon>Metazoa</taxon>
        <taxon>Chordata</taxon>
        <taxon>Craniata</taxon>
        <taxon>Vertebrata</taxon>
        <taxon>Euteleostomi</taxon>
        <taxon>Amphibia</taxon>
        <taxon>Batrachia</taxon>
        <taxon>Caudata</taxon>
        <taxon>Salamandroidea</taxon>
        <taxon>Salamandridae</taxon>
        <taxon>Pleurodelinae</taxon>
        <taxon>Pleurodeles</taxon>
    </lineage>
</organism>
<dbReference type="EMBL" id="JANPWB010000009">
    <property type="protein sequence ID" value="KAJ1157493.1"/>
    <property type="molecule type" value="Genomic_DNA"/>
</dbReference>
<gene>
    <name evidence="1" type="ORF">NDU88_010204</name>
</gene>
<comment type="caution">
    <text evidence="1">The sequence shown here is derived from an EMBL/GenBank/DDBJ whole genome shotgun (WGS) entry which is preliminary data.</text>
</comment>
<sequence length="173" mass="19321">MRTTNNSDTHVSPFVLLRGRIPSSILSREWMGHFSVPRYKVDGVVEKRATAQQKYTTNSQKTCNRKTEWKEGDFVRVKLPRAMIKGPSKFSGWKRIIQVGDSAVKLDDGKWWNKSKISLSKVVSKEDVQSANAGKRCVGTCPLHASARLDKGNVENEECCGGFECCGRLEKGG</sequence>
<name>A0AAV7S004_PLEWA</name>
<proteinExistence type="predicted"/>
<keyword evidence="2" id="KW-1185">Reference proteome</keyword>